<dbReference type="Proteomes" id="UP000499080">
    <property type="component" value="Unassembled WGS sequence"/>
</dbReference>
<dbReference type="EMBL" id="BGPR01000051">
    <property type="protein sequence ID" value="GBL86954.1"/>
    <property type="molecule type" value="Genomic_DNA"/>
</dbReference>
<proteinExistence type="predicted"/>
<evidence type="ECO:0000313" key="2">
    <source>
        <dbReference type="Proteomes" id="UP000499080"/>
    </source>
</evidence>
<name>A0A4Y2B7B7_ARAVE</name>
<organism evidence="1 2">
    <name type="scientific">Araneus ventricosus</name>
    <name type="common">Orbweaver spider</name>
    <name type="synonym">Epeira ventricosa</name>
    <dbReference type="NCBI Taxonomy" id="182803"/>
    <lineage>
        <taxon>Eukaryota</taxon>
        <taxon>Metazoa</taxon>
        <taxon>Ecdysozoa</taxon>
        <taxon>Arthropoda</taxon>
        <taxon>Chelicerata</taxon>
        <taxon>Arachnida</taxon>
        <taxon>Araneae</taxon>
        <taxon>Araneomorphae</taxon>
        <taxon>Entelegynae</taxon>
        <taxon>Araneoidea</taxon>
        <taxon>Araneidae</taxon>
        <taxon>Araneus</taxon>
    </lineage>
</organism>
<gene>
    <name evidence="1" type="ORF">AVEN_218686_1</name>
</gene>
<evidence type="ECO:0000313" key="1">
    <source>
        <dbReference type="EMBL" id="GBL86954.1"/>
    </source>
</evidence>
<reference evidence="1 2" key="1">
    <citation type="journal article" date="2019" name="Sci. Rep.">
        <title>Orb-weaving spider Araneus ventricosus genome elucidates the spidroin gene catalogue.</title>
        <authorList>
            <person name="Kono N."/>
            <person name="Nakamura H."/>
            <person name="Ohtoshi R."/>
            <person name="Moran D.A.P."/>
            <person name="Shinohara A."/>
            <person name="Yoshida Y."/>
            <person name="Fujiwara M."/>
            <person name="Mori M."/>
            <person name="Tomita M."/>
            <person name="Arakawa K."/>
        </authorList>
    </citation>
    <scope>NUCLEOTIDE SEQUENCE [LARGE SCALE GENOMIC DNA]</scope>
</reference>
<keyword evidence="2" id="KW-1185">Reference proteome</keyword>
<sequence length="98" mass="11403">MQLASNCIRIMQDSMLHTWHFRRSANWDGRGRHNSLAMPIQHYQISICLEACTGEKQFQENNELIAGEELYKRAFKSSKQRRLQCSEANGSYIEGHSE</sequence>
<protein>
    <submittedName>
        <fullName evidence="1">Uncharacterized protein</fullName>
    </submittedName>
</protein>
<dbReference type="AlphaFoldDB" id="A0A4Y2B7B7"/>
<comment type="caution">
    <text evidence="1">The sequence shown here is derived from an EMBL/GenBank/DDBJ whole genome shotgun (WGS) entry which is preliminary data.</text>
</comment>
<accession>A0A4Y2B7B7</accession>